<dbReference type="GO" id="GO:0106141">
    <property type="term" value="F:flavin prenyltransferase activity"/>
    <property type="evidence" value="ECO:0007669"/>
    <property type="project" value="UniProtKB-EC"/>
</dbReference>
<evidence type="ECO:0000256" key="4">
    <source>
        <dbReference type="ARBA" id="ARBA00022679"/>
    </source>
</evidence>
<comment type="function">
    <text evidence="7">Flavin prenyltransferase that catalyzes the synthesis of the prenylated FMN cofactor (prenyl-FMN) for 4-hydroxy-3-polyprenylbenzoic acid decarboxylase UbiD. The prenyltransferase is metal-independent and links a dimethylallyl moiety from dimethylallyl monophosphate (DMAP) to the flavin N5 and C6 atoms of FMN.</text>
</comment>
<dbReference type="AlphaFoldDB" id="A0A9D1Q6M8"/>
<evidence type="ECO:0000313" key="9">
    <source>
        <dbReference type="EMBL" id="HIW06958.1"/>
    </source>
</evidence>
<dbReference type="PANTHER" id="PTHR43374">
    <property type="entry name" value="FLAVIN PRENYLTRANSFERASE"/>
    <property type="match status" value="1"/>
</dbReference>
<organism evidence="9 10">
    <name type="scientific">Candidatus Ignatzschineria merdigallinarum</name>
    <dbReference type="NCBI Taxonomy" id="2838621"/>
    <lineage>
        <taxon>Bacteria</taxon>
        <taxon>Pseudomonadati</taxon>
        <taxon>Pseudomonadota</taxon>
        <taxon>Gammaproteobacteria</taxon>
        <taxon>Cardiobacteriales</taxon>
        <taxon>Ignatzschineriaceae</taxon>
        <taxon>Ignatzschineria</taxon>
    </lineage>
</organism>
<feature type="binding site" evidence="7">
    <location>
        <position position="197"/>
    </location>
    <ligand>
        <name>dimethylallyl phosphate</name>
        <dbReference type="ChEBI" id="CHEBI:88052"/>
    </ligand>
</feature>
<keyword evidence="4 7" id="KW-0808">Transferase</keyword>
<gene>
    <name evidence="7" type="primary">ubiX</name>
    <name evidence="9" type="ORF">H9889_06495</name>
</gene>
<reference evidence="9" key="1">
    <citation type="journal article" date="2021" name="PeerJ">
        <title>Extensive microbial diversity within the chicken gut microbiome revealed by metagenomics and culture.</title>
        <authorList>
            <person name="Gilroy R."/>
            <person name="Ravi A."/>
            <person name="Getino M."/>
            <person name="Pursley I."/>
            <person name="Horton D.L."/>
            <person name="Alikhan N.F."/>
            <person name="Baker D."/>
            <person name="Gharbi K."/>
            <person name="Hall N."/>
            <person name="Watson M."/>
            <person name="Adriaenssens E.M."/>
            <person name="Foster-Nyarko E."/>
            <person name="Jarju S."/>
            <person name="Secka A."/>
            <person name="Antonio M."/>
            <person name="Oren A."/>
            <person name="Chaudhuri R.R."/>
            <person name="La Ragione R."/>
            <person name="Hildebrand F."/>
            <person name="Pallen M.J."/>
        </authorList>
    </citation>
    <scope>NUCLEOTIDE SEQUENCE</scope>
    <source>
        <strain evidence="9">CHK160-9182</strain>
    </source>
</reference>
<dbReference type="HAMAP" id="MF_01984">
    <property type="entry name" value="ubiX_pad"/>
    <property type="match status" value="1"/>
</dbReference>
<dbReference type="InterPro" id="IPR003382">
    <property type="entry name" value="Flavoprotein"/>
</dbReference>
<evidence type="ECO:0000256" key="2">
    <source>
        <dbReference type="ARBA" id="ARBA00022630"/>
    </source>
</evidence>
<dbReference type="NCBIfam" id="TIGR00421">
    <property type="entry name" value="ubiX_pad"/>
    <property type="match status" value="1"/>
</dbReference>
<dbReference type="InterPro" id="IPR036551">
    <property type="entry name" value="Flavin_trans-like"/>
</dbReference>
<dbReference type="EMBL" id="DXHP01000143">
    <property type="protein sequence ID" value="HIW06958.1"/>
    <property type="molecule type" value="Genomic_DNA"/>
</dbReference>
<dbReference type="Pfam" id="PF02441">
    <property type="entry name" value="Flavoprotein"/>
    <property type="match status" value="1"/>
</dbReference>
<comment type="catalytic activity">
    <reaction evidence="5 7">
        <text>dimethylallyl phosphate + FMNH2 = prenylated FMNH2 + phosphate</text>
        <dbReference type="Rhea" id="RHEA:37743"/>
        <dbReference type="ChEBI" id="CHEBI:43474"/>
        <dbReference type="ChEBI" id="CHEBI:57618"/>
        <dbReference type="ChEBI" id="CHEBI:87467"/>
        <dbReference type="ChEBI" id="CHEBI:88052"/>
        <dbReference type="EC" id="2.5.1.129"/>
    </reaction>
</comment>
<feature type="domain" description="Flavoprotein" evidence="8">
    <location>
        <begin position="17"/>
        <end position="202"/>
    </location>
</feature>
<evidence type="ECO:0000256" key="6">
    <source>
        <dbReference type="ARBA" id="ARBA00060793"/>
    </source>
</evidence>
<comment type="caution">
    <text evidence="9">The sequence shown here is derived from an EMBL/GenBank/DDBJ whole genome shotgun (WGS) entry which is preliminary data.</text>
</comment>
<proteinExistence type="inferred from homology"/>
<keyword evidence="2 7" id="KW-0285">Flavoprotein</keyword>
<keyword evidence="3 7" id="KW-0288">FMN</keyword>
<evidence type="ECO:0000256" key="1">
    <source>
        <dbReference type="ARBA" id="ARBA00022602"/>
    </source>
</evidence>
<comment type="similarity">
    <text evidence="6 7">Belongs to the UbiX/PAD1 family.</text>
</comment>
<feature type="binding site" evidence="7">
    <location>
        <position position="151"/>
    </location>
    <ligand>
        <name>FMN</name>
        <dbReference type="ChEBI" id="CHEBI:58210"/>
    </ligand>
</feature>
<feature type="binding site" evidence="7">
    <location>
        <begin position="24"/>
        <end position="26"/>
    </location>
    <ligand>
        <name>FMN</name>
        <dbReference type="ChEBI" id="CHEBI:58210"/>
    </ligand>
</feature>
<comment type="caution">
    <text evidence="7">Lacks conserved residue(s) required for the propagation of feature annotation.</text>
</comment>
<keyword evidence="1 7" id="KW-0637">Prenyltransferase</keyword>
<dbReference type="Proteomes" id="UP000823934">
    <property type="component" value="Unassembled WGS sequence"/>
</dbReference>
<protein>
    <recommendedName>
        <fullName evidence="7">Flavin prenyltransferase UbiX</fullName>
        <ecNumber evidence="7">2.5.1.129</ecNumber>
    </recommendedName>
</protein>
<name>A0A9D1Q6M8_9GAMM</name>
<feature type="binding site" evidence="7">
    <location>
        <position position="181"/>
    </location>
    <ligand>
        <name>dimethylallyl phosphate</name>
        <dbReference type="ChEBI" id="CHEBI:88052"/>
    </ligand>
</feature>
<evidence type="ECO:0000256" key="3">
    <source>
        <dbReference type="ARBA" id="ARBA00022643"/>
    </source>
</evidence>
<dbReference type="NCBIfam" id="NF004685">
    <property type="entry name" value="PRK06029.1"/>
    <property type="match status" value="1"/>
</dbReference>
<sequence>MDQQFEVPVKPYREKDRISIAISGASGAQYALRLIEVLVRRGYPVNVLLTSAALMVLALEMEIHLGNSIHEQKKRLMTRFAIEDEDLLNIYSEKDWTAPLASGSNTSKAMVICPCSMGMLAAVATGQSNNLIERAADVMIKERKHLMLVVREAPFNQIHLENMLMLSKMNVQIMPANPGFYHQPQTVEDIIDFMVARILDQLNVPHDLMQPWGDKAVSKS</sequence>
<dbReference type="EC" id="2.5.1.129" evidence="7"/>
<dbReference type="Gene3D" id="3.40.50.1950">
    <property type="entry name" value="Flavin prenyltransferase-like"/>
    <property type="match status" value="1"/>
</dbReference>
<reference evidence="9" key="2">
    <citation type="submission" date="2021-04" db="EMBL/GenBank/DDBJ databases">
        <authorList>
            <person name="Gilroy R."/>
        </authorList>
    </citation>
    <scope>NUCLEOTIDE SEQUENCE</scope>
    <source>
        <strain evidence="9">CHK160-9182</strain>
    </source>
</reference>
<feature type="binding site" evidence="7">
    <location>
        <position position="50"/>
    </location>
    <ligand>
        <name>FMN</name>
        <dbReference type="ChEBI" id="CHEBI:58210"/>
    </ligand>
</feature>
<dbReference type="PANTHER" id="PTHR43374:SF1">
    <property type="entry name" value="FLAVIN PRENYLTRANSFERASE PAD1, MITOCHONDRIAL"/>
    <property type="match status" value="1"/>
</dbReference>
<evidence type="ECO:0000256" key="7">
    <source>
        <dbReference type="HAMAP-Rule" id="MF_01984"/>
    </source>
</evidence>
<dbReference type="GO" id="GO:0016831">
    <property type="term" value="F:carboxy-lyase activity"/>
    <property type="evidence" value="ECO:0007669"/>
    <property type="project" value="TreeGrafter"/>
</dbReference>
<evidence type="ECO:0000256" key="5">
    <source>
        <dbReference type="ARBA" id="ARBA00050612"/>
    </source>
</evidence>
<evidence type="ECO:0000313" key="10">
    <source>
        <dbReference type="Proteomes" id="UP000823934"/>
    </source>
</evidence>
<dbReference type="InterPro" id="IPR004507">
    <property type="entry name" value="UbiX-like"/>
</dbReference>
<dbReference type="FunFam" id="3.40.50.1950:FF:000001">
    <property type="entry name" value="Flavin prenyltransferase UbiX"/>
    <property type="match status" value="1"/>
</dbReference>
<accession>A0A9D1Q6M8</accession>
<evidence type="ECO:0000259" key="8">
    <source>
        <dbReference type="Pfam" id="PF02441"/>
    </source>
</evidence>
<dbReference type="SUPFAM" id="SSF52507">
    <property type="entry name" value="Homo-oligomeric flavin-containing Cys decarboxylases, HFCD"/>
    <property type="match status" value="1"/>
</dbReference>